<evidence type="ECO:0000313" key="3">
    <source>
        <dbReference type="Proteomes" id="UP000887023"/>
    </source>
</evidence>
<evidence type="ECO:0000256" key="1">
    <source>
        <dbReference type="SAM" id="Phobius"/>
    </source>
</evidence>
<keyword evidence="1" id="KW-1133">Transmembrane helix</keyword>
<keyword evidence="1" id="KW-0472">Membrane</keyword>
<proteinExistence type="predicted"/>
<feature type="transmembrane region" description="Helical" evidence="1">
    <location>
        <begin position="40"/>
        <end position="59"/>
    </location>
</feature>
<dbReference type="EMBL" id="CP079105">
    <property type="protein sequence ID" value="QXQ15166.1"/>
    <property type="molecule type" value="Genomic_DNA"/>
</dbReference>
<organism evidence="2 3">
    <name type="scientific">Skermania pinensis</name>
    <dbReference type="NCBI Taxonomy" id="39122"/>
    <lineage>
        <taxon>Bacteria</taxon>
        <taxon>Bacillati</taxon>
        <taxon>Actinomycetota</taxon>
        <taxon>Actinomycetes</taxon>
        <taxon>Mycobacteriales</taxon>
        <taxon>Gordoniaceae</taxon>
        <taxon>Skermania</taxon>
    </lineage>
</organism>
<keyword evidence="3" id="KW-1185">Reference proteome</keyword>
<sequence length="194" mass="21106">MCTMNDGATMNDPIRRDPSEQFRADIDAVERRVAGEIDPGMRAVVVAVLVVLLLASFVLPHTGDARGYDVLLGDSVALGESIRLPSRLFLAFAFGFGVCGSMLALLTRRWVLAWIALAGSAVGCVFGMLAVWSRQTLPGQSGPGIGLIMGWLVLIVLTFHWLRVVWSKTALQLAAENERRTATAAQQQDWRGPR</sequence>
<name>A0ABX8SHL2_9ACTN</name>
<feature type="transmembrane region" description="Helical" evidence="1">
    <location>
        <begin position="111"/>
        <end position="132"/>
    </location>
</feature>
<gene>
    <name evidence="2" type="ORF">KV203_07445</name>
</gene>
<protein>
    <recommendedName>
        <fullName evidence="4">Transmembrane protein</fullName>
    </recommendedName>
</protein>
<accession>A0ABX8SHL2</accession>
<feature type="transmembrane region" description="Helical" evidence="1">
    <location>
        <begin position="88"/>
        <end position="106"/>
    </location>
</feature>
<feature type="transmembrane region" description="Helical" evidence="1">
    <location>
        <begin position="144"/>
        <end position="162"/>
    </location>
</feature>
<evidence type="ECO:0008006" key="4">
    <source>
        <dbReference type="Google" id="ProtNLM"/>
    </source>
</evidence>
<reference evidence="2" key="1">
    <citation type="submission" date="2021-07" db="EMBL/GenBank/DDBJ databases">
        <title>Candidatus Kaistella beijingensis sp. nov. isolated from a municipal wastewater treatment plant is involved in sludge foaming.</title>
        <authorList>
            <person name="Song Y."/>
            <person name="Liu S.-J."/>
        </authorList>
    </citation>
    <scope>NUCLEOTIDE SEQUENCE</scope>
    <source>
        <strain evidence="2">DSM 43998</strain>
    </source>
</reference>
<dbReference type="Proteomes" id="UP000887023">
    <property type="component" value="Chromosome"/>
</dbReference>
<keyword evidence="1" id="KW-0812">Transmembrane</keyword>
<evidence type="ECO:0000313" key="2">
    <source>
        <dbReference type="EMBL" id="QXQ15166.1"/>
    </source>
</evidence>